<dbReference type="EMBL" id="DSEC01000003">
    <property type="protein sequence ID" value="HER42833.1"/>
    <property type="molecule type" value="Genomic_DNA"/>
</dbReference>
<reference evidence="2" key="1">
    <citation type="journal article" date="2020" name="mSystems">
        <title>Genome- and Community-Level Interaction Insights into Carbon Utilization and Element Cycling Functions of Hydrothermarchaeota in Hydrothermal Sediment.</title>
        <authorList>
            <person name="Zhou Z."/>
            <person name="Liu Y."/>
            <person name="Xu W."/>
            <person name="Pan J."/>
            <person name="Luo Z.H."/>
            <person name="Li M."/>
        </authorList>
    </citation>
    <scope>NUCLEOTIDE SEQUENCE [LARGE SCALE GENOMIC DNA]</scope>
    <source>
        <strain evidence="2">SpSt-1233</strain>
    </source>
</reference>
<name>A0A7V2AT90_UNCEI</name>
<feature type="region of interest" description="Disordered" evidence="1">
    <location>
        <begin position="197"/>
        <end position="217"/>
    </location>
</feature>
<sequence>MVQEKGATLEEILATFSSHVSKNYPSPEEFQERLRLLLDNKRAGKEGGAYAQSLETNVVFLHDLVTEGRVLLDLLLRPDKAPKKNLEAIIEEMEGKVRAQTKKRHAAVFDRGEDEEFRELAEMRRGKAADYIERLEFNYLYLMTLRMLLFEFMSVLQSIKAEYRLADMKPGVAKEATDSLALTAHFYLGNVKVAEELGGGSDEEPGAPGSSNGGHNA</sequence>
<evidence type="ECO:0000313" key="2">
    <source>
        <dbReference type="EMBL" id="HER42833.1"/>
    </source>
</evidence>
<dbReference type="Proteomes" id="UP000886069">
    <property type="component" value="Unassembled WGS sequence"/>
</dbReference>
<gene>
    <name evidence="2" type="ORF">ENO08_00035</name>
</gene>
<dbReference type="AlphaFoldDB" id="A0A7V2AT90"/>
<proteinExistence type="predicted"/>
<organism evidence="2">
    <name type="scientific">Eiseniibacteriota bacterium</name>
    <dbReference type="NCBI Taxonomy" id="2212470"/>
    <lineage>
        <taxon>Bacteria</taxon>
        <taxon>Candidatus Eiseniibacteriota</taxon>
    </lineage>
</organism>
<comment type="caution">
    <text evidence="2">The sequence shown here is derived from an EMBL/GenBank/DDBJ whole genome shotgun (WGS) entry which is preliminary data.</text>
</comment>
<accession>A0A7V2AT90</accession>
<evidence type="ECO:0000256" key="1">
    <source>
        <dbReference type="SAM" id="MobiDB-lite"/>
    </source>
</evidence>
<protein>
    <submittedName>
        <fullName evidence="2">Uncharacterized protein</fullName>
    </submittedName>
</protein>